<dbReference type="RefSeq" id="WP_183776747.1">
    <property type="nucleotide sequence ID" value="NZ_JACIDK010000009.1"/>
</dbReference>
<accession>A0A840A6N5</accession>
<keyword evidence="1" id="KW-0732">Signal</keyword>
<sequence length="96" mass="10063">MTFRTLTAISAAALTLGLSAAAHAAAAEPQGDYRLRVAPPSSNPHDYFRTVEKVPGSPAAGDQARAADCDCPMMKSDAAMRDMCMSMGRHSPQPKG</sequence>
<feature type="signal peptide" evidence="1">
    <location>
        <begin position="1"/>
        <end position="24"/>
    </location>
</feature>
<organism evidence="2 3">
    <name type="scientific">Phenylobacterium haematophilum</name>
    <dbReference type="NCBI Taxonomy" id="98513"/>
    <lineage>
        <taxon>Bacteria</taxon>
        <taxon>Pseudomonadati</taxon>
        <taxon>Pseudomonadota</taxon>
        <taxon>Alphaproteobacteria</taxon>
        <taxon>Caulobacterales</taxon>
        <taxon>Caulobacteraceae</taxon>
        <taxon>Phenylobacterium</taxon>
    </lineage>
</organism>
<protein>
    <submittedName>
        <fullName evidence="2">Uncharacterized protein</fullName>
    </submittedName>
</protein>
<dbReference type="Proteomes" id="UP000530564">
    <property type="component" value="Unassembled WGS sequence"/>
</dbReference>
<keyword evidence="3" id="KW-1185">Reference proteome</keyword>
<evidence type="ECO:0000256" key="1">
    <source>
        <dbReference type="SAM" id="SignalP"/>
    </source>
</evidence>
<name>A0A840A6N5_9CAUL</name>
<reference evidence="2 3" key="1">
    <citation type="submission" date="2020-08" db="EMBL/GenBank/DDBJ databases">
        <title>Genomic Encyclopedia of Type Strains, Phase IV (KMG-IV): sequencing the most valuable type-strain genomes for metagenomic binning, comparative biology and taxonomic classification.</title>
        <authorList>
            <person name="Goeker M."/>
        </authorList>
    </citation>
    <scope>NUCLEOTIDE SEQUENCE [LARGE SCALE GENOMIC DNA]</scope>
    <source>
        <strain evidence="2 3">DSM 21793</strain>
    </source>
</reference>
<evidence type="ECO:0000313" key="2">
    <source>
        <dbReference type="EMBL" id="MBB3893303.1"/>
    </source>
</evidence>
<dbReference type="EMBL" id="JACIDK010000009">
    <property type="protein sequence ID" value="MBB3893303.1"/>
    <property type="molecule type" value="Genomic_DNA"/>
</dbReference>
<gene>
    <name evidence="2" type="ORF">GGQ61_004045</name>
</gene>
<evidence type="ECO:0000313" key="3">
    <source>
        <dbReference type="Proteomes" id="UP000530564"/>
    </source>
</evidence>
<proteinExistence type="predicted"/>
<dbReference type="AlphaFoldDB" id="A0A840A6N5"/>
<comment type="caution">
    <text evidence="2">The sequence shown here is derived from an EMBL/GenBank/DDBJ whole genome shotgun (WGS) entry which is preliminary data.</text>
</comment>
<feature type="chain" id="PRO_5032478362" evidence="1">
    <location>
        <begin position="25"/>
        <end position="96"/>
    </location>
</feature>